<name>A0A1J0ME49_9CAUD</name>
<sequence length="103" mass="11024">MMGGYEHGQGARLRSLRDYLGLSAKEIADELGVSIRSYQNFESGRAAIPTGVLNEVADMVHKLDELAGAYSEQDELSLAGMTTIQRRAAGIAAAANPELRLTS</sequence>
<organism evidence="2 3">
    <name type="scientific">Mycobacterium phage Taptic</name>
    <dbReference type="NCBI Taxonomy" id="1920305"/>
    <lineage>
        <taxon>Viruses</taxon>
        <taxon>Duplodnaviria</taxon>
        <taxon>Heunggongvirae</taxon>
        <taxon>Uroviricota</taxon>
        <taxon>Caudoviricetes</taxon>
        <taxon>Northamptonvirus</taxon>
        <taxon>Northamptonvirus taptic</taxon>
    </lineage>
</organism>
<dbReference type="Pfam" id="PF13560">
    <property type="entry name" value="HTH_31"/>
    <property type="match status" value="1"/>
</dbReference>
<proteinExistence type="predicted"/>
<dbReference type="CDD" id="cd00093">
    <property type="entry name" value="HTH_XRE"/>
    <property type="match status" value="1"/>
</dbReference>
<reference evidence="2 3" key="1">
    <citation type="submission" date="2016-11" db="EMBL/GenBank/DDBJ databases">
        <authorList>
            <person name="Seier E.R."/>
            <person name="Hipwell C.M."/>
            <person name="Kelliher A.B."/>
            <person name="Lando N.A."/>
            <person name="Tsaousis B.E."/>
            <person name="Esposito E.C."/>
            <person name="Heckman E.L."/>
            <person name="Mageeney C.M."/>
            <person name="Kenna M.A."/>
            <person name="Ware V.C."/>
            <person name="Garlena R.A."/>
            <person name="Russell D.A."/>
            <person name="Pope W.H."/>
            <person name="Jacobs-Sera D."/>
            <person name="Hendrix R.W."/>
            <person name="Hatfull G.F."/>
        </authorList>
    </citation>
    <scope>NUCLEOTIDE SEQUENCE [LARGE SCALE GENOMIC DNA]</scope>
</reference>
<evidence type="ECO:0000259" key="1">
    <source>
        <dbReference type="PROSITE" id="PS50943"/>
    </source>
</evidence>
<accession>A0A1J0ME49</accession>
<dbReference type="InterPro" id="IPR001387">
    <property type="entry name" value="Cro/C1-type_HTH"/>
</dbReference>
<dbReference type="EMBL" id="KY130461">
    <property type="protein sequence ID" value="APD19231.1"/>
    <property type="molecule type" value="Genomic_DNA"/>
</dbReference>
<dbReference type="InterPro" id="IPR010982">
    <property type="entry name" value="Lambda_DNA-bd_dom_sf"/>
</dbReference>
<protein>
    <submittedName>
        <fullName evidence="2">Helix-turn-helix DNA binding protein</fullName>
    </submittedName>
</protein>
<dbReference type="SMART" id="SM00530">
    <property type="entry name" value="HTH_XRE"/>
    <property type="match status" value="1"/>
</dbReference>
<gene>
    <name evidence="2" type="ORF">SEA_TAPTIC_1</name>
</gene>
<dbReference type="Gene3D" id="1.10.260.40">
    <property type="entry name" value="lambda repressor-like DNA-binding domains"/>
    <property type="match status" value="1"/>
</dbReference>
<keyword evidence="3" id="KW-1185">Reference proteome</keyword>
<dbReference type="Proteomes" id="UP000225735">
    <property type="component" value="Segment"/>
</dbReference>
<dbReference type="SUPFAM" id="SSF47413">
    <property type="entry name" value="lambda repressor-like DNA-binding domains"/>
    <property type="match status" value="1"/>
</dbReference>
<evidence type="ECO:0000313" key="2">
    <source>
        <dbReference type="EMBL" id="APD19231.1"/>
    </source>
</evidence>
<evidence type="ECO:0000313" key="3">
    <source>
        <dbReference type="Proteomes" id="UP000225735"/>
    </source>
</evidence>
<dbReference type="GO" id="GO:0003677">
    <property type="term" value="F:DNA binding"/>
    <property type="evidence" value="ECO:0007669"/>
    <property type="project" value="InterPro"/>
</dbReference>
<feature type="domain" description="HTH cro/C1-type" evidence="1">
    <location>
        <begin position="13"/>
        <end position="66"/>
    </location>
</feature>
<dbReference type="PROSITE" id="PS50943">
    <property type="entry name" value="HTH_CROC1"/>
    <property type="match status" value="1"/>
</dbReference>